<dbReference type="InterPro" id="IPR025372">
    <property type="entry name" value="DUF4362"/>
</dbReference>
<dbReference type="Pfam" id="PF14275">
    <property type="entry name" value="DUF4362"/>
    <property type="match status" value="1"/>
</dbReference>
<gene>
    <name evidence="1" type="ORF">J40TS1_29500</name>
</gene>
<evidence type="ECO:0000313" key="1">
    <source>
        <dbReference type="EMBL" id="GIP17308.1"/>
    </source>
</evidence>
<dbReference type="Proteomes" id="UP000683139">
    <property type="component" value="Unassembled WGS sequence"/>
</dbReference>
<name>A0A919YNU7_9BACL</name>
<dbReference type="EMBL" id="BOSE01000005">
    <property type="protein sequence ID" value="GIP17308.1"/>
    <property type="molecule type" value="Genomic_DNA"/>
</dbReference>
<evidence type="ECO:0000313" key="2">
    <source>
        <dbReference type="Proteomes" id="UP000683139"/>
    </source>
</evidence>
<reference evidence="1" key="1">
    <citation type="submission" date="2021-03" db="EMBL/GenBank/DDBJ databases">
        <title>Antimicrobial resistance genes in bacteria isolated from Japanese honey, and their potential for conferring macrolide and lincosamide resistance in the American foulbrood pathogen Paenibacillus larvae.</title>
        <authorList>
            <person name="Okamoto M."/>
            <person name="Kumagai M."/>
            <person name="Kanamori H."/>
            <person name="Takamatsu D."/>
        </authorList>
    </citation>
    <scope>NUCLEOTIDE SEQUENCE</scope>
    <source>
        <strain evidence="1">J40TS1</strain>
    </source>
</reference>
<protein>
    <recommendedName>
        <fullName evidence="3">DUF4362 domain-containing protein</fullName>
    </recommendedName>
</protein>
<comment type="caution">
    <text evidence="1">The sequence shown here is derived from an EMBL/GenBank/DDBJ whole genome shotgun (WGS) entry which is preliminary data.</text>
</comment>
<proteinExistence type="predicted"/>
<accession>A0A919YNU7</accession>
<evidence type="ECO:0008006" key="3">
    <source>
        <dbReference type="Google" id="ProtNLM"/>
    </source>
</evidence>
<sequence length="152" mass="17467">MKIKWIIIVGACLVLLFFLMRNANYSSKKAIKNGDVVLTHSEDYNLDTFFDFLEKERQKIRIVLYTDEGDSIITDLSRREDDSISFRLDNSKDKFSKRDIQKGVCSNITQDSVSSGVAYYLNSCSGANTDKIFLFRLEHESIRSNLSIKSML</sequence>
<dbReference type="AlphaFoldDB" id="A0A919YNU7"/>
<dbReference type="RefSeq" id="WP_213516490.1">
    <property type="nucleotide sequence ID" value="NZ_BOSE01000005.1"/>
</dbReference>
<organism evidence="1 2">
    <name type="scientific">Paenibacillus montaniterrae</name>
    <dbReference type="NCBI Taxonomy" id="429341"/>
    <lineage>
        <taxon>Bacteria</taxon>
        <taxon>Bacillati</taxon>
        <taxon>Bacillota</taxon>
        <taxon>Bacilli</taxon>
        <taxon>Bacillales</taxon>
        <taxon>Paenibacillaceae</taxon>
        <taxon>Paenibacillus</taxon>
    </lineage>
</organism>
<keyword evidence="2" id="KW-1185">Reference proteome</keyword>